<gene>
    <name evidence="1" type="ORF">Prum_092770</name>
</gene>
<name>A0A6V8LSA8_9ACTN</name>
<keyword evidence="2" id="KW-1185">Reference proteome</keyword>
<dbReference type="AlphaFoldDB" id="A0A6V8LSA8"/>
<protein>
    <submittedName>
        <fullName evidence="1">Uncharacterized protein</fullName>
    </submittedName>
</protein>
<dbReference type="EMBL" id="BLPG01000002">
    <property type="protein sequence ID" value="GFJ95635.1"/>
    <property type="molecule type" value="Genomic_DNA"/>
</dbReference>
<proteinExistence type="predicted"/>
<sequence length="160" mass="18038">MPSAATRTANQESRDPLAAISVDLGTLGRLQLAKHVGEAGGDHGAPDLMAAPARGATEPEGDRMSRTDKTRPWWVRMADAPMVTCIPMHDHRFGPCSLPNEVTAENACLGFHPDRCHWSTSYDRIGRIEGAKEWYHVRRADRRRSRHQARRELRAYQRDE</sequence>
<reference evidence="1 2" key="1">
    <citation type="submission" date="2020-03" db="EMBL/GenBank/DDBJ databases">
        <title>Whole genome shotgun sequence of Phytohabitans rumicis NBRC 108638.</title>
        <authorList>
            <person name="Komaki H."/>
            <person name="Tamura T."/>
        </authorList>
    </citation>
    <scope>NUCLEOTIDE SEQUENCE [LARGE SCALE GENOMIC DNA]</scope>
    <source>
        <strain evidence="1 2">NBRC 108638</strain>
    </source>
</reference>
<comment type="caution">
    <text evidence="1">The sequence shown here is derived from an EMBL/GenBank/DDBJ whole genome shotgun (WGS) entry which is preliminary data.</text>
</comment>
<organism evidence="1 2">
    <name type="scientific">Phytohabitans rumicis</name>
    <dbReference type="NCBI Taxonomy" id="1076125"/>
    <lineage>
        <taxon>Bacteria</taxon>
        <taxon>Bacillati</taxon>
        <taxon>Actinomycetota</taxon>
        <taxon>Actinomycetes</taxon>
        <taxon>Micromonosporales</taxon>
        <taxon>Micromonosporaceae</taxon>
    </lineage>
</organism>
<evidence type="ECO:0000313" key="1">
    <source>
        <dbReference type="EMBL" id="GFJ95635.1"/>
    </source>
</evidence>
<evidence type="ECO:0000313" key="2">
    <source>
        <dbReference type="Proteomes" id="UP000482960"/>
    </source>
</evidence>
<dbReference type="Proteomes" id="UP000482960">
    <property type="component" value="Unassembled WGS sequence"/>
</dbReference>
<reference evidence="1 2" key="2">
    <citation type="submission" date="2020-03" db="EMBL/GenBank/DDBJ databases">
        <authorList>
            <person name="Ichikawa N."/>
            <person name="Kimura A."/>
            <person name="Kitahashi Y."/>
            <person name="Uohara A."/>
        </authorList>
    </citation>
    <scope>NUCLEOTIDE SEQUENCE [LARGE SCALE GENOMIC DNA]</scope>
    <source>
        <strain evidence="1 2">NBRC 108638</strain>
    </source>
</reference>
<accession>A0A6V8LSA8</accession>